<keyword evidence="8" id="KW-1185">Reference proteome</keyword>
<dbReference type="InterPro" id="IPR000592">
    <property type="entry name" value="Ribosomal_eS27"/>
</dbReference>
<comment type="caution">
    <text evidence="7">The sequence shown here is derived from an EMBL/GenBank/DDBJ whole genome shotgun (WGS) entry which is preliminary data.</text>
</comment>
<comment type="similarity">
    <text evidence="1 5">Belongs to the eukaryotic ribosomal protein eS27 family.</text>
</comment>
<keyword evidence="3 5" id="KW-0689">Ribosomal protein</keyword>
<evidence type="ECO:0000256" key="1">
    <source>
        <dbReference type="ARBA" id="ARBA00010919"/>
    </source>
</evidence>
<evidence type="ECO:0000256" key="6">
    <source>
        <dbReference type="SAM" id="MobiDB-lite"/>
    </source>
</evidence>
<comment type="cofactor">
    <cofactor evidence="5">
        <name>Zn(2+)</name>
        <dbReference type="ChEBI" id="CHEBI:29105"/>
    </cofactor>
    <text evidence="5">Binds 1 zinc ion per subunit.</text>
</comment>
<organism evidence="7 8">
    <name type="scientific">Folsomia candida</name>
    <name type="common">Springtail</name>
    <dbReference type="NCBI Taxonomy" id="158441"/>
    <lineage>
        <taxon>Eukaryota</taxon>
        <taxon>Metazoa</taxon>
        <taxon>Ecdysozoa</taxon>
        <taxon>Arthropoda</taxon>
        <taxon>Hexapoda</taxon>
        <taxon>Collembola</taxon>
        <taxon>Entomobryomorpha</taxon>
        <taxon>Isotomoidea</taxon>
        <taxon>Isotomidae</taxon>
        <taxon>Proisotominae</taxon>
        <taxon>Folsomia</taxon>
    </lineage>
</organism>
<dbReference type="PROSITE" id="PS01168">
    <property type="entry name" value="RIBOSOMAL_S27E"/>
    <property type="match status" value="1"/>
</dbReference>
<dbReference type="GO" id="GO:0003735">
    <property type="term" value="F:structural constituent of ribosome"/>
    <property type="evidence" value="ECO:0007669"/>
    <property type="project" value="InterPro"/>
</dbReference>
<name>A0A226DEM0_FOLCA</name>
<evidence type="ECO:0000313" key="7">
    <source>
        <dbReference type="EMBL" id="OXA43580.1"/>
    </source>
</evidence>
<dbReference type="Pfam" id="PF01667">
    <property type="entry name" value="Ribosomal_S27e"/>
    <property type="match status" value="1"/>
</dbReference>
<dbReference type="GO" id="GO:0005840">
    <property type="term" value="C:ribosome"/>
    <property type="evidence" value="ECO:0007669"/>
    <property type="project" value="UniProtKB-KW"/>
</dbReference>
<keyword evidence="5" id="KW-0863">Zinc-finger</keyword>
<dbReference type="OrthoDB" id="5567124at2759"/>
<reference evidence="7 8" key="1">
    <citation type="submission" date="2015-12" db="EMBL/GenBank/DDBJ databases">
        <title>The genome of Folsomia candida.</title>
        <authorList>
            <person name="Faddeeva A."/>
            <person name="Derks M.F."/>
            <person name="Anvar Y."/>
            <person name="Smit S."/>
            <person name="Van Straalen N."/>
            <person name="Roelofs D."/>
        </authorList>
    </citation>
    <scope>NUCLEOTIDE SEQUENCE [LARGE SCALE GENOMIC DNA]</scope>
    <source>
        <strain evidence="7 8">VU population</strain>
        <tissue evidence="7">Whole body</tissue>
    </source>
</reference>
<accession>A0A226DEM0</accession>
<proteinExistence type="inferred from homology"/>
<keyword evidence="4 5" id="KW-0687">Ribonucleoprotein</keyword>
<feature type="region of interest" description="Disordered" evidence="6">
    <location>
        <begin position="1"/>
        <end position="20"/>
    </location>
</feature>
<dbReference type="PANTHER" id="PTHR11594">
    <property type="entry name" value="40S RIBOSOMAL PROTEIN S27"/>
    <property type="match status" value="1"/>
</dbReference>
<dbReference type="HAMAP" id="MF_00371">
    <property type="entry name" value="Ribosomal_eS27"/>
    <property type="match status" value="1"/>
</dbReference>
<dbReference type="EMBL" id="LNIX01000021">
    <property type="protein sequence ID" value="OXA43580.1"/>
    <property type="molecule type" value="Genomic_DNA"/>
</dbReference>
<evidence type="ECO:0000313" key="8">
    <source>
        <dbReference type="Proteomes" id="UP000198287"/>
    </source>
</evidence>
<dbReference type="Gene3D" id="2.20.25.100">
    <property type="entry name" value="Zn-binding ribosomal proteins"/>
    <property type="match status" value="1"/>
</dbReference>
<dbReference type="GO" id="GO:1990904">
    <property type="term" value="C:ribonucleoprotein complex"/>
    <property type="evidence" value="ECO:0007669"/>
    <property type="project" value="UniProtKB-KW"/>
</dbReference>
<dbReference type="InterPro" id="IPR023407">
    <property type="entry name" value="Ribosomal_eS27_Zn-bd_dom_sf"/>
</dbReference>
<dbReference type="InterPro" id="IPR011332">
    <property type="entry name" value="Ribosomal_zn-bd"/>
</dbReference>
<keyword evidence="5" id="KW-0479">Metal-binding</keyword>
<dbReference type="Proteomes" id="UP000198287">
    <property type="component" value="Unassembled WGS sequence"/>
</dbReference>
<feature type="compositionally biased region" description="Basic residues" evidence="6">
    <location>
        <begin position="1"/>
        <end position="18"/>
    </location>
</feature>
<protein>
    <recommendedName>
        <fullName evidence="5">40S ribosomal protein S27</fullName>
    </recommendedName>
</protein>
<evidence type="ECO:0000256" key="5">
    <source>
        <dbReference type="RuleBase" id="RU000671"/>
    </source>
</evidence>
<dbReference type="SUPFAM" id="SSF57829">
    <property type="entry name" value="Zn-binding ribosomal proteins"/>
    <property type="match status" value="1"/>
</dbReference>
<evidence type="ECO:0000256" key="2">
    <source>
        <dbReference type="ARBA" id="ARBA00022833"/>
    </source>
</evidence>
<dbReference type="AlphaFoldDB" id="A0A226DEM0"/>
<dbReference type="GO" id="GO:0006412">
    <property type="term" value="P:translation"/>
    <property type="evidence" value="ECO:0007669"/>
    <property type="project" value="InterPro"/>
</dbReference>
<dbReference type="STRING" id="158441.A0A226DEM0"/>
<dbReference type="GO" id="GO:0008270">
    <property type="term" value="F:zinc ion binding"/>
    <property type="evidence" value="ECO:0007669"/>
    <property type="project" value="UniProtKB-KW"/>
</dbReference>
<gene>
    <name evidence="7" type="ORF">Fcan01_21650</name>
</gene>
<keyword evidence="2 5" id="KW-0862">Zinc</keyword>
<sequence>MLHFLKNNHNKTASKKIHQPSAAHSAIFPLKTKEPIITQLEIPTHLPDFNGFFPTSCPARELTPDGGQLARDLLHPSPEDERRTHKLKRLVQHPNSYFMDVKCPGCYKITTVFSHAQSVVICAGCSTVLCQPTGGRARLTEGCSFRKKQH</sequence>
<evidence type="ECO:0000256" key="3">
    <source>
        <dbReference type="ARBA" id="ARBA00022980"/>
    </source>
</evidence>
<evidence type="ECO:0000256" key="4">
    <source>
        <dbReference type="ARBA" id="ARBA00023274"/>
    </source>
</evidence>
<dbReference type="FunFam" id="2.20.25.100:FF:000001">
    <property type="entry name" value="40S ribosomal protein S27"/>
    <property type="match status" value="1"/>
</dbReference>